<dbReference type="AlphaFoldDB" id="A0A834K2F6"/>
<organism evidence="1 2">
    <name type="scientific">Vespula vulgaris</name>
    <name type="common">Yellow jacket</name>
    <name type="synonym">Wasp</name>
    <dbReference type="NCBI Taxonomy" id="7454"/>
    <lineage>
        <taxon>Eukaryota</taxon>
        <taxon>Metazoa</taxon>
        <taxon>Ecdysozoa</taxon>
        <taxon>Arthropoda</taxon>
        <taxon>Hexapoda</taxon>
        <taxon>Insecta</taxon>
        <taxon>Pterygota</taxon>
        <taxon>Neoptera</taxon>
        <taxon>Endopterygota</taxon>
        <taxon>Hymenoptera</taxon>
        <taxon>Apocrita</taxon>
        <taxon>Aculeata</taxon>
        <taxon>Vespoidea</taxon>
        <taxon>Vespidae</taxon>
        <taxon>Vespinae</taxon>
        <taxon>Vespula</taxon>
    </lineage>
</organism>
<dbReference type="EMBL" id="JACSEA010000006">
    <property type="protein sequence ID" value="KAF7398650.1"/>
    <property type="molecule type" value="Genomic_DNA"/>
</dbReference>
<gene>
    <name evidence="1" type="ORF">HZH66_006547</name>
</gene>
<keyword evidence="2" id="KW-1185">Reference proteome</keyword>
<sequence>MSTRSEIIFSSLFSSTAISLLFAETIRRDIGSSSNSVPRWERKRFNEGRKFYRNTNEGLNLKVSGNTSSRKILTGRSSRASIFTGDPCESSRARLTLYRNRAMVFQTNASQTLRH</sequence>
<protein>
    <submittedName>
        <fullName evidence="1">Uncharacterized protein</fullName>
    </submittedName>
</protein>
<evidence type="ECO:0000313" key="1">
    <source>
        <dbReference type="EMBL" id="KAF7398650.1"/>
    </source>
</evidence>
<accession>A0A834K2F6</accession>
<comment type="caution">
    <text evidence="1">The sequence shown here is derived from an EMBL/GenBank/DDBJ whole genome shotgun (WGS) entry which is preliminary data.</text>
</comment>
<name>A0A834K2F6_VESVU</name>
<evidence type="ECO:0000313" key="2">
    <source>
        <dbReference type="Proteomes" id="UP000614350"/>
    </source>
</evidence>
<reference evidence="1" key="1">
    <citation type="journal article" date="2020" name="G3 (Bethesda)">
        <title>High-Quality Assemblies for Three Invasive Social Wasps from the &lt;i&gt;Vespula&lt;/i&gt; Genus.</title>
        <authorList>
            <person name="Harrop T.W.R."/>
            <person name="Guhlin J."/>
            <person name="McLaughlin G.M."/>
            <person name="Permina E."/>
            <person name="Stockwell P."/>
            <person name="Gilligan J."/>
            <person name="Le Lec M.F."/>
            <person name="Gruber M.A.M."/>
            <person name="Quinn O."/>
            <person name="Lovegrove M."/>
            <person name="Duncan E.J."/>
            <person name="Remnant E.J."/>
            <person name="Van Eeckhoven J."/>
            <person name="Graham B."/>
            <person name="Knapp R.A."/>
            <person name="Langford K.W."/>
            <person name="Kronenberg Z."/>
            <person name="Press M.O."/>
            <person name="Eacker S.M."/>
            <person name="Wilson-Rankin E.E."/>
            <person name="Purcell J."/>
            <person name="Lester P.J."/>
            <person name="Dearden P.K."/>
        </authorList>
    </citation>
    <scope>NUCLEOTIDE SEQUENCE</scope>
    <source>
        <strain evidence="1">Marl-1</strain>
    </source>
</reference>
<dbReference type="Proteomes" id="UP000614350">
    <property type="component" value="Unassembled WGS sequence"/>
</dbReference>
<proteinExistence type="predicted"/>